<dbReference type="STRING" id="5078.A0A135LVW4"/>
<keyword evidence="1" id="KW-0863">Zinc-finger</keyword>
<feature type="compositionally biased region" description="Polar residues" evidence="2">
    <location>
        <begin position="284"/>
        <end position="295"/>
    </location>
</feature>
<keyword evidence="1" id="KW-0862">Zinc</keyword>
<feature type="region of interest" description="Disordered" evidence="2">
    <location>
        <begin position="415"/>
        <end position="440"/>
    </location>
</feature>
<evidence type="ECO:0000313" key="5">
    <source>
        <dbReference type="Proteomes" id="UP000070168"/>
    </source>
</evidence>
<dbReference type="RefSeq" id="XP_040651614.1">
    <property type="nucleotide sequence ID" value="XM_040787842.1"/>
</dbReference>
<protein>
    <submittedName>
        <fullName evidence="4">Zinc finger, CCCH-type</fullName>
    </submittedName>
</protein>
<proteinExistence type="predicted"/>
<organism evidence="4 5">
    <name type="scientific">Penicillium patulum</name>
    <name type="common">Penicillium griseofulvum</name>
    <dbReference type="NCBI Taxonomy" id="5078"/>
    <lineage>
        <taxon>Eukaryota</taxon>
        <taxon>Fungi</taxon>
        <taxon>Dikarya</taxon>
        <taxon>Ascomycota</taxon>
        <taxon>Pezizomycotina</taxon>
        <taxon>Eurotiomycetes</taxon>
        <taxon>Eurotiomycetidae</taxon>
        <taxon>Eurotiales</taxon>
        <taxon>Aspergillaceae</taxon>
        <taxon>Penicillium</taxon>
    </lineage>
</organism>
<evidence type="ECO:0000313" key="4">
    <source>
        <dbReference type="EMBL" id="KXG53079.1"/>
    </source>
</evidence>
<sequence length="536" mass="58225">MATPGYPQFFCTRPDGSLTPLLAADELPSHITIHGVPRIINAGETQGMTSCGLAPRRAEPWSVDGVTQSAEREAGKEPLHDMHGLLMEIITNNNVAEPMRASAQALLIRGIERHDISGEGTPASEMSPITPTFHAKNPQMSNKLTSGSKKEYCSYWIRHGECDYAQQGCLFKHEMPVDMTMIEKLGLRDIPRWYREKYNVPSLLQTGHGGRPHLAITEQMPMRALPSPAPHTESCASKVATVNANLTAKKSPTQFDKSPPRGPANRGGHSGFANYNQHRGARNGVTNGHHANNWKSTHRGGRNRNVGYARPTIISTDRDGGRSGECSPGMGSPRVAFDYGAHGFSGNRVCTPTTPVAVPSNIPINVYATGHPGTPIAAQRSLLDDGNSRNQNAYWPLNELTEYNEDMFEEIPNKPTELRPRRSGHVYQQSSTTSSDGGVMLPTMTYDSNFGAFAQADISGHKQSSSDSSQGTVKANYESLTPKIRDLHVGDNVPLTAAETRVTWGPIGGPILKRTSPPAEEIPHLFGSFPSTPRGN</sequence>
<comment type="caution">
    <text evidence="4">The sequence shown here is derived from an EMBL/GenBank/DDBJ whole genome shotgun (WGS) entry which is preliminary data.</text>
</comment>
<reference evidence="4 5" key="1">
    <citation type="journal article" date="2016" name="BMC Genomics">
        <title>Genome sequencing and secondary metabolism of the postharvest pathogen Penicillium griseofulvum.</title>
        <authorList>
            <person name="Banani H."/>
            <person name="Marcet-Houben M."/>
            <person name="Ballester A.R."/>
            <person name="Abbruscato P."/>
            <person name="Gonzalez-Candelas L."/>
            <person name="Gabaldon T."/>
            <person name="Spadaro D."/>
        </authorList>
    </citation>
    <scope>NUCLEOTIDE SEQUENCE [LARGE SCALE GENOMIC DNA]</scope>
    <source>
        <strain evidence="4 5">PG3</strain>
    </source>
</reference>
<accession>A0A135LVW4</accession>
<dbReference type="AlphaFoldDB" id="A0A135LVW4"/>
<feature type="domain" description="C3H1-type" evidence="3">
    <location>
        <begin position="147"/>
        <end position="176"/>
    </location>
</feature>
<evidence type="ECO:0000256" key="2">
    <source>
        <dbReference type="SAM" id="MobiDB-lite"/>
    </source>
</evidence>
<dbReference type="PROSITE" id="PS50103">
    <property type="entry name" value="ZF_C3H1"/>
    <property type="match status" value="1"/>
</dbReference>
<evidence type="ECO:0000256" key="1">
    <source>
        <dbReference type="PROSITE-ProRule" id="PRU00723"/>
    </source>
</evidence>
<name>A0A135LVW4_PENPA</name>
<gene>
    <name evidence="4" type="ORF">PGRI_001290</name>
</gene>
<keyword evidence="1" id="KW-0479">Metal-binding</keyword>
<keyword evidence="5" id="KW-1185">Reference proteome</keyword>
<feature type="compositionally biased region" description="Polar residues" evidence="2">
    <location>
        <begin position="247"/>
        <end position="256"/>
    </location>
</feature>
<feature type="zinc finger region" description="C3H1-type" evidence="1">
    <location>
        <begin position="147"/>
        <end position="176"/>
    </location>
</feature>
<dbReference type="GeneID" id="63703142"/>
<dbReference type="Proteomes" id="UP000070168">
    <property type="component" value="Unassembled WGS sequence"/>
</dbReference>
<evidence type="ECO:0000259" key="3">
    <source>
        <dbReference type="PROSITE" id="PS50103"/>
    </source>
</evidence>
<feature type="compositionally biased region" description="Polar residues" evidence="2">
    <location>
        <begin position="426"/>
        <end position="436"/>
    </location>
</feature>
<dbReference type="InterPro" id="IPR000571">
    <property type="entry name" value="Znf_CCCH"/>
</dbReference>
<feature type="region of interest" description="Disordered" evidence="2">
    <location>
        <begin position="515"/>
        <end position="536"/>
    </location>
</feature>
<dbReference type="OMA" id="VTWGPIG"/>
<dbReference type="GO" id="GO:0008270">
    <property type="term" value="F:zinc ion binding"/>
    <property type="evidence" value="ECO:0007669"/>
    <property type="project" value="UniProtKB-KW"/>
</dbReference>
<dbReference type="OrthoDB" id="5355510at2759"/>
<feature type="region of interest" description="Disordered" evidence="2">
    <location>
        <begin position="247"/>
        <end position="328"/>
    </location>
</feature>
<dbReference type="EMBL" id="LHQR01000014">
    <property type="protein sequence ID" value="KXG53079.1"/>
    <property type="molecule type" value="Genomic_DNA"/>
</dbReference>